<dbReference type="PANTHER" id="PTHR24113:SF12">
    <property type="entry name" value="RAN GTPASE-ACTIVATING PROTEIN 1"/>
    <property type="match status" value="1"/>
</dbReference>
<dbReference type="Pfam" id="PF13516">
    <property type="entry name" value="LRR_6"/>
    <property type="match status" value="4"/>
</dbReference>
<comment type="caution">
    <text evidence="5">The sequence shown here is derived from an EMBL/GenBank/DDBJ whole genome shotgun (WGS) entry which is preliminary data.</text>
</comment>
<dbReference type="GO" id="GO:0005829">
    <property type="term" value="C:cytosol"/>
    <property type="evidence" value="ECO:0007669"/>
    <property type="project" value="TreeGrafter"/>
</dbReference>
<feature type="compositionally biased region" description="Acidic residues" evidence="4">
    <location>
        <begin position="582"/>
        <end position="604"/>
    </location>
</feature>
<dbReference type="InterPro" id="IPR027038">
    <property type="entry name" value="RanGap"/>
</dbReference>
<keyword evidence="6" id="KW-1185">Reference proteome</keyword>
<feature type="region of interest" description="Disordered" evidence="4">
    <location>
        <begin position="559"/>
        <end position="604"/>
    </location>
</feature>
<dbReference type="PANTHER" id="PTHR24113">
    <property type="entry name" value="RAN GTPASE-ACTIVATING PROTEIN 1"/>
    <property type="match status" value="1"/>
</dbReference>
<sequence length="604" mass="64763">MMFSSPRRRSIFRLLISIVAIDVTICRLIDLSFRHNIGADILLRAIPNDEEVTVDVSSSALRDESVLKIVEKLLLSSSNAANNSLIAQSNQLSTKGAIQVLQCLLKTQNTTNLRCLDLSWNHLDSEESGAHTREKLYDTFEQLLGNATTCPASLRLDRCGLGPAAMRAIGIGIIHRYTHNDQQGHKRPLTLSLCGNPVGDAGAAALAAAVRFVATSEDAVEKLQCPLFDVLDLSACGIGDAGAEAIALALESADYCMIQHLDLSNNELTERGVEAICRGLAAAGKRRDGFNPLLLSLDLSNNKIGDAGAKAIGECLVGSDIVPTIILRSCNIQADGASALGAALRTFALSASSSELSLDLSGNPFGILRGKTKQGGGKYSVGHLKSKASATAASYMNQGFSFIKKGLKDVGVEIIPSSGESDDEEEELGRAESTLLDGDIDPSRAKCGGKALSTAFTSSASSDKRTRDVVSMSSAGRSIRLGLRHCFFDHAAADALADMILTGKDEFGVTFELDIDMNDVLEEQMVSALHGDDDDYLREMAESHADKMSYIKEAQKRARAATQNDLDSGFNDPWADSAVYGEVDEEPDEQEWDSDADYENEDEI</sequence>
<organism evidence="5 6">
    <name type="scientific">Fistulifera solaris</name>
    <name type="common">Oleaginous diatom</name>
    <dbReference type="NCBI Taxonomy" id="1519565"/>
    <lineage>
        <taxon>Eukaryota</taxon>
        <taxon>Sar</taxon>
        <taxon>Stramenopiles</taxon>
        <taxon>Ochrophyta</taxon>
        <taxon>Bacillariophyta</taxon>
        <taxon>Bacillariophyceae</taxon>
        <taxon>Bacillariophycidae</taxon>
        <taxon>Naviculales</taxon>
        <taxon>Naviculaceae</taxon>
        <taxon>Fistulifera</taxon>
    </lineage>
</organism>
<name>A0A1Z5JLZ2_FISSO</name>
<dbReference type="GO" id="GO:0005634">
    <property type="term" value="C:nucleus"/>
    <property type="evidence" value="ECO:0007669"/>
    <property type="project" value="TreeGrafter"/>
</dbReference>
<dbReference type="GO" id="GO:0006913">
    <property type="term" value="P:nucleocytoplasmic transport"/>
    <property type="evidence" value="ECO:0007669"/>
    <property type="project" value="TreeGrafter"/>
</dbReference>
<dbReference type="InterPro" id="IPR032675">
    <property type="entry name" value="LRR_dom_sf"/>
</dbReference>
<dbReference type="SUPFAM" id="SSF52047">
    <property type="entry name" value="RNI-like"/>
    <property type="match status" value="1"/>
</dbReference>
<dbReference type="EMBL" id="BDSP01000087">
    <property type="protein sequence ID" value="GAX15040.1"/>
    <property type="molecule type" value="Genomic_DNA"/>
</dbReference>
<evidence type="ECO:0000256" key="1">
    <source>
        <dbReference type="ARBA" id="ARBA00022468"/>
    </source>
</evidence>
<protein>
    <recommendedName>
        <fullName evidence="7">Ran GTPase-activating protein 1</fullName>
    </recommendedName>
</protein>
<dbReference type="SMART" id="SM00368">
    <property type="entry name" value="LRR_RI"/>
    <property type="match status" value="5"/>
</dbReference>
<dbReference type="Proteomes" id="UP000198406">
    <property type="component" value="Unassembled WGS sequence"/>
</dbReference>
<dbReference type="GO" id="GO:0048471">
    <property type="term" value="C:perinuclear region of cytoplasm"/>
    <property type="evidence" value="ECO:0007669"/>
    <property type="project" value="TreeGrafter"/>
</dbReference>
<dbReference type="AlphaFoldDB" id="A0A1Z5JLZ2"/>
<keyword evidence="2" id="KW-0433">Leucine-rich repeat</keyword>
<gene>
    <name evidence="5" type="ORF">FisN_12Lh265</name>
</gene>
<keyword evidence="1" id="KW-0343">GTPase activation</keyword>
<evidence type="ECO:0000313" key="6">
    <source>
        <dbReference type="Proteomes" id="UP000198406"/>
    </source>
</evidence>
<evidence type="ECO:0000256" key="3">
    <source>
        <dbReference type="ARBA" id="ARBA00022737"/>
    </source>
</evidence>
<dbReference type="GO" id="GO:0005096">
    <property type="term" value="F:GTPase activator activity"/>
    <property type="evidence" value="ECO:0007669"/>
    <property type="project" value="UniProtKB-KW"/>
</dbReference>
<proteinExistence type="predicted"/>
<dbReference type="OrthoDB" id="120976at2759"/>
<dbReference type="Gene3D" id="3.80.10.10">
    <property type="entry name" value="Ribonuclease Inhibitor"/>
    <property type="match status" value="3"/>
</dbReference>
<evidence type="ECO:0000256" key="2">
    <source>
        <dbReference type="ARBA" id="ARBA00022614"/>
    </source>
</evidence>
<evidence type="ECO:0000256" key="4">
    <source>
        <dbReference type="SAM" id="MobiDB-lite"/>
    </source>
</evidence>
<dbReference type="InParanoid" id="A0A1Z5JLZ2"/>
<keyword evidence="3" id="KW-0677">Repeat</keyword>
<dbReference type="GO" id="GO:0031267">
    <property type="term" value="F:small GTPase binding"/>
    <property type="evidence" value="ECO:0007669"/>
    <property type="project" value="TreeGrafter"/>
</dbReference>
<accession>A0A1Z5JLZ2</accession>
<dbReference type="InterPro" id="IPR001611">
    <property type="entry name" value="Leu-rich_rpt"/>
</dbReference>
<evidence type="ECO:0000313" key="5">
    <source>
        <dbReference type="EMBL" id="GAX15040.1"/>
    </source>
</evidence>
<evidence type="ECO:0008006" key="7">
    <source>
        <dbReference type="Google" id="ProtNLM"/>
    </source>
</evidence>
<reference evidence="5 6" key="1">
    <citation type="journal article" date="2015" name="Plant Cell">
        <title>Oil accumulation by the oleaginous diatom Fistulifera solaris as revealed by the genome and transcriptome.</title>
        <authorList>
            <person name="Tanaka T."/>
            <person name="Maeda Y."/>
            <person name="Veluchamy A."/>
            <person name="Tanaka M."/>
            <person name="Abida H."/>
            <person name="Marechal E."/>
            <person name="Bowler C."/>
            <person name="Muto M."/>
            <person name="Sunaga Y."/>
            <person name="Tanaka M."/>
            <person name="Yoshino T."/>
            <person name="Taniguchi T."/>
            <person name="Fukuda Y."/>
            <person name="Nemoto M."/>
            <person name="Matsumoto M."/>
            <person name="Wong P.S."/>
            <person name="Aburatani S."/>
            <person name="Fujibuchi W."/>
        </authorList>
    </citation>
    <scope>NUCLEOTIDE SEQUENCE [LARGE SCALE GENOMIC DNA]</scope>
    <source>
        <strain evidence="5 6">JPCC DA0580</strain>
    </source>
</reference>